<sequence length="597" mass="64727">MKQNLNINDVFSGRCLLPFLIGACTTAAAVSPAQEASPAKDPALLVSVPFKSDLPYDVNVAALRALSDTPKKPNPPYNIPDSNIPPAQRLFDVFSWQTFIALNWPAKPDGSPNNDLTLADSTTPRVWESFVDAGLVYRKDGAAPPDWKSAVSESQKKTFWMSGMSIGTPADKKKAGDGDYVLPVIGGASGSLQAFTGPMVDQQGKWVRYQAAMNDVEFNYLVENKLYNLEGQIAYTAKNQINFPSNKGTTKRGAMEIKMSWKQMSDQDDPARFLVRKARVIPLTGEPYTADFGLVGMHITAKTESSPTWIWATFEQVDNTNSDDLQKDSKGRPIKPTFFNTTNPTIPINTLPPKNAAPVAQFNPATGKNDGPSVFTSWDESLTTNPTQATMVLPVPKATAALNAQVQAALKSLGSVFQYYELIGTQWPVAPSFPGFTNGVANQPNGQVLPSSYESIVYKIPGKVVPVFLVNTTMETFFQSGNQVAGPVADDYRLPAGLAADPNIIFATESCAGCHFSAGAAVAFKKDPYGRYVTQTIDGVKYRVPIFGQNAVRGLMGDADYSWLMQLRAQSAPYTGTDTVDISTQLLPNNQKICPAK</sequence>
<evidence type="ECO:0000313" key="2">
    <source>
        <dbReference type="Proteomes" id="UP000321577"/>
    </source>
</evidence>
<evidence type="ECO:0000313" key="1">
    <source>
        <dbReference type="EMBL" id="GEP44073.1"/>
    </source>
</evidence>
<name>A0A512MBG5_9BACT</name>
<organism evidence="1 2">
    <name type="scientific">Brevifollis gellanilyticus</name>
    <dbReference type="NCBI Taxonomy" id="748831"/>
    <lineage>
        <taxon>Bacteria</taxon>
        <taxon>Pseudomonadati</taxon>
        <taxon>Verrucomicrobiota</taxon>
        <taxon>Verrucomicrobiia</taxon>
        <taxon>Verrucomicrobiales</taxon>
        <taxon>Verrucomicrobiaceae</taxon>
    </lineage>
</organism>
<dbReference type="OrthoDB" id="280897at2"/>
<dbReference type="AlphaFoldDB" id="A0A512MBG5"/>
<keyword evidence="2" id="KW-1185">Reference proteome</keyword>
<dbReference type="RefSeq" id="WP_146851627.1">
    <property type="nucleotide sequence ID" value="NZ_BKAG01000025.1"/>
</dbReference>
<dbReference type="EMBL" id="BKAG01000025">
    <property type="protein sequence ID" value="GEP44073.1"/>
    <property type="molecule type" value="Genomic_DNA"/>
</dbReference>
<protein>
    <submittedName>
        <fullName evidence="1">Uncharacterized protein</fullName>
    </submittedName>
</protein>
<reference evidence="1 2" key="1">
    <citation type="submission" date="2019-07" db="EMBL/GenBank/DDBJ databases">
        <title>Whole genome shotgun sequence of Brevifollis gellanilyticus NBRC 108608.</title>
        <authorList>
            <person name="Hosoyama A."/>
            <person name="Uohara A."/>
            <person name="Ohji S."/>
            <person name="Ichikawa N."/>
        </authorList>
    </citation>
    <scope>NUCLEOTIDE SEQUENCE [LARGE SCALE GENOMIC DNA]</scope>
    <source>
        <strain evidence="1 2">NBRC 108608</strain>
    </source>
</reference>
<proteinExistence type="predicted"/>
<accession>A0A512MBG5</accession>
<comment type="caution">
    <text evidence="1">The sequence shown here is derived from an EMBL/GenBank/DDBJ whole genome shotgun (WGS) entry which is preliminary data.</text>
</comment>
<gene>
    <name evidence="1" type="ORF">BGE01nite_33640</name>
</gene>
<dbReference type="Proteomes" id="UP000321577">
    <property type="component" value="Unassembled WGS sequence"/>
</dbReference>